<feature type="disulfide bond" evidence="6">
    <location>
        <begin position="127"/>
        <end position="153"/>
    </location>
</feature>
<dbReference type="InterPro" id="IPR000562">
    <property type="entry name" value="FN_type2_dom"/>
</dbReference>
<feature type="transmembrane region" description="Helical" evidence="7">
    <location>
        <begin position="12"/>
        <end position="36"/>
    </location>
</feature>
<evidence type="ECO:0000313" key="9">
    <source>
        <dbReference type="Ensembl" id="ENSSFOP00015058810.1"/>
    </source>
</evidence>
<reference evidence="9" key="3">
    <citation type="submission" date="2025-09" db="UniProtKB">
        <authorList>
            <consortium name="Ensembl"/>
        </authorList>
    </citation>
    <scope>IDENTIFICATION</scope>
</reference>
<evidence type="ECO:0000313" key="10">
    <source>
        <dbReference type="Proteomes" id="UP000694397"/>
    </source>
</evidence>
<keyword evidence="10" id="KW-1185">Reference proteome</keyword>
<keyword evidence="3" id="KW-0964">Secreted</keyword>
<dbReference type="GO" id="GO:0008201">
    <property type="term" value="F:heparin binding"/>
    <property type="evidence" value="ECO:0007669"/>
    <property type="project" value="TreeGrafter"/>
</dbReference>
<dbReference type="GeneTree" id="ENSGT01000000214845"/>
<dbReference type="InterPro" id="IPR051666">
    <property type="entry name" value="SP_Capacitation_Regulator"/>
</dbReference>
<protein>
    <recommendedName>
        <fullName evidence="8">Fibronectin type-II domain-containing protein</fullName>
    </recommendedName>
</protein>
<keyword evidence="7" id="KW-1133">Transmembrane helix</keyword>
<evidence type="ECO:0000256" key="5">
    <source>
        <dbReference type="ARBA" id="ARBA00023157"/>
    </source>
</evidence>
<feature type="domain" description="Fibronectin type-II" evidence="8">
    <location>
        <begin position="257"/>
        <end position="305"/>
    </location>
</feature>
<comment type="caution">
    <text evidence="6">Lacks conserved residue(s) required for the propagation of feature annotation.</text>
</comment>
<comment type="similarity">
    <text evidence="2">Belongs to the seminal plasma protein family.</text>
</comment>
<dbReference type="SUPFAM" id="SSF57440">
    <property type="entry name" value="Kringle-like"/>
    <property type="match status" value="5"/>
</dbReference>
<dbReference type="OrthoDB" id="8892021at2759"/>
<feature type="domain" description="Fibronectin type-II" evidence="8">
    <location>
        <begin position="122"/>
        <end position="170"/>
    </location>
</feature>
<feature type="domain" description="Fibronectin type-II" evidence="8">
    <location>
        <begin position="27"/>
        <end position="75"/>
    </location>
</feature>
<dbReference type="Proteomes" id="UP000694397">
    <property type="component" value="Chromosome 6"/>
</dbReference>
<name>A0A8C9U7G5_SCLFO</name>
<dbReference type="Gene3D" id="2.10.10.10">
    <property type="entry name" value="Fibronectin, type II, collagen-binding"/>
    <property type="match status" value="5"/>
</dbReference>
<dbReference type="Ensembl" id="ENSSFOT00015066555.1">
    <property type="protein sequence ID" value="ENSSFOP00015058810.1"/>
    <property type="gene ID" value="ENSSFOG00015004235.2"/>
</dbReference>
<keyword evidence="7" id="KW-0812">Transmembrane</keyword>
<keyword evidence="7" id="KW-0472">Membrane</keyword>
<feature type="disulfide bond" evidence="6">
    <location>
        <begin position="262"/>
        <end position="288"/>
    </location>
</feature>
<evidence type="ECO:0000256" key="1">
    <source>
        <dbReference type="ARBA" id="ARBA00004613"/>
    </source>
</evidence>
<dbReference type="PROSITE" id="PS51092">
    <property type="entry name" value="FN2_2"/>
    <property type="match status" value="5"/>
</dbReference>
<dbReference type="GO" id="GO:0005576">
    <property type="term" value="C:extracellular region"/>
    <property type="evidence" value="ECO:0007669"/>
    <property type="project" value="UniProtKB-SubCell"/>
</dbReference>
<dbReference type="PROSITE" id="PS00023">
    <property type="entry name" value="FN2_1"/>
    <property type="match status" value="2"/>
</dbReference>
<dbReference type="SMART" id="SM00059">
    <property type="entry name" value="FN2"/>
    <property type="match status" value="5"/>
</dbReference>
<reference evidence="9" key="2">
    <citation type="submission" date="2025-08" db="UniProtKB">
        <authorList>
            <consortium name="Ensembl"/>
        </authorList>
    </citation>
    <scope>IDENTIFICATION</scope>
</reference>
<organism evidence="9 10">
    <name type="scientific">Scleropages formosus</name>
    <name type="common">Asian bonytongue</name>
    <name type="synonym">Osteoglossum formosum</name>
    <dbReference type="NCBI Taxonomy" id="113540"/>
    <lineage>
        <taxon>Eukaryota</taxon>
        <taxon>Metazoa</taxon>
        <taxon>Chordata</taxon>
        <taxon>Craniata</taxon>
        <taxon>Vertebrata</taxon>
        <taxon>Euteleostomi</taxon>
        <taxon>Actinopterygii</taxon>
        <taxon>Neopterygii</taxon>
        <taxon>Teleostei</taxon>
        <taxon>Osteoglossocephala</taxon>
        <taxon>Osteoglossomorpha</taxon>
        <taxon>Osteoglossiformes</taxon>
        <taxon>Osteoglossidae</taxon>
        <taxon>Scleropages</taxon>
    </lineage>
</organism>
<dbReference type="PRINTS" id="PR00013">
    <property type="entry name" value="FNTYPEII"/>
</dbReference>
<proteinExistence type="inferred from homology"/>
<keyword evidence="4" id="KW-0677">Repeat</keyword>
<accession>A0A8C9U7G5</accession>
<evidence type="ECO:0000256" key="3">
    <source>
        <dbReference type="ARBA" id="ARBA00022525"/>
    </source>
</evidence>
<evidence type="ECO:0000256" key="4">
    <source>
        <dbReference type="ARBA" id="ARBA00022737"/>
    </source>
</evidence>
<dbReference type="GO" id="GO:0009986">
    <property type="term" value="C:cell surface"/>
    <property type="evidence" value="ECO:0007669"/>
    <property type="project" value="TreeGrafter"/>
</dbReference>
<dbReference type="InterPro" id="IPR013806">
    <property type="entry name" value="Kringle-like"/>
</dbReference>
<dbReference type="AlphaFoldDB" id="A0A8C9U7G5"/>
<feature type="disulfide bond" evidence="6">
    <location>
        <begin position="169"/>
        <end position="195"/>
    </location>
</feature>
<feature type="disulfide bond" evidence="6">
    <location>
        <begin position="276"/>
        <end position="303"/>
    </location>
</feature>
<dbReference type="CDD" id="cd00062">
    <property type="entry name" value="FN2"/>
    <property type="match status" value="5"/>
</dbReference>
<feature type="disulfide bond" evidence="6">
    <location>
        <begin position="88"/>
        <end position="115"/>
    </location>
</feature>
<evidence type="ECO:0000256" key="6">
    <source>
        <dbReference type="PROSITE-ProRule" id="PRU00479"/>
    </source>
</evidence>
<keyword evidence="5 6" id="KW-1015">Disulfide bond</keyword>
<feature type="disulfide bond" evidence="6">
    <location>
        <begin position="74"/>
        <end position="100"/>
    </location>
</feature>
<dbReference type="PANTHER" id="PTHR22918">
    <property type="entry name" value="SEMINAL PLASMA PROTEIN"/>
    <property type="match status" value="1"/>
</dbReference>
<feature type="domain" description="Fibronectin type-II" evidence="8">
    <location>
        <begin position="69"/>
        <end position="117"/>
    </location>
</feature>
<feature type="domain" description="Fibronectin type-II" evidence="8">
    <location>
        <begin position="164"/>
        <end position="212"/>
    </location>
</feature>
<comment type="subcellular location">
    <subcellularLocation>
        <location evidence="1">Secreted</location>
    </subcellularLocation>
</comment>
<evidence type="ECO:0000256" key="2">
    <source>
        <dbReference type="ARBA" id="ARBA00010011"/>
    </source>
</evidence>
<evidence type="ECO:0000259" key="8">
    <source>
        <dbReference type="PROSITE" id="PS51092"/>
    </source>
</evidence>
<dbReference type="PANTHER" id="PTHR22918:SF1">
    <property type="entry name" value="FIBRONECTIN TYPE-II DOMAIN-CONTAINING PROTEIN"/>
    <property type="match status" value="1"/>
</dbReference>
<feature type="disulfide bond" evidence="6">
    <location>
        <begin position="183"/>
        <end position="210"/>
    </location>
</feature>
<dbReference type="InterPro" id="IPR036943">
    <property type="entry name" value="FN_type2_sf"/>
</dbReference>
<sequence length="325" mass="38518">MSTLILFRMKRIVLFHTFMFMFQQSMIFLQITAFPFKYNGKLYFSCTSVDSKHQRLWCSLTSDYDQDRLWESSCVFPFTVGGKTYNRCTTDYWLPGIPWCSTTANYDQDKQWSYCPSSEYDISPNYCVFPFKYNGQLYFSCTSVDSKHERLWCSLTSDYDQDRLWESSCVFPFTVGGKTYNRCTTDYWLPGIPWCSTTANYDQDKKWSYCPSSGIVLFSDYFMAFLYCFVHFNFILHEKYCAVLYFYVFHISTEYDISPNYCVFPFKYNGQLYFSCTSVDSKHERLWCSLTSDYDQDRLWGYCLGNTNQCELQSHLTTACSVARE</sequence>
<evidence type="ECO:0000256" key="7">
    <source>
        <dbReference type="SAM" id="Phobius"/>
    </source>
</evidence>
<dbReference type="Pfam" id="PF00040">
    <property type="entry name" value="fn2"/>
    <property type="match status" value="5"/>
</dbReference>
<reference evidence="9 10" key="1">
    <citation type="submission" date="2019-04" db="EMBL/GenBank/DDBJ databases">
        <authorList>
            <consortium name="Wellcome Sanger Institute Data Sharing"/>
        </authorList>
    </citation>
    <scope>NUCLEOTIDE SEQUENCE [LARGE SCALE GENOMIC DNA]</scope>
</reference>